<dbReference type="InParanoid" id="S8DT80"/>
<feature type="compositionally biased region" description="Basic and acidic residues" evidence="1">
    <location>
        <begin position="34"/>
        <end position="58"/>
    </location>
</feature>
<evidence type="ECO:0000313" key="3">
    <source>
        <dbReference type="Proteomes" id="UP000015241"/>
    </source>
</evidence>
<reference evidence="2 3" key="1">
    <citation type="journal article" date="2012" name="Science">
        <title>The Paleozoic origin of enzymatic lignin decomposition reconstructed from 31 fungal genomes.</title>
        <authorList>
            <person name="Floudas D."/>
            <person name="Binder M."/>
            <person name="Riley R."/>
            <person name="Barry K."/>
            <person name="Blanchette R.A."/>
            <person name="Henrissat B."/>
            <person name="Martinez A.T."/>
            <person name="Otillar R."/>
            <person name="Spatafora J.W."/>
            <person name="Yadav J.S."/>
            <person name="Aerts A."/>
            <person name="Benoit I."/>
            <person name="Boyd A."/>
            <person name="Carlson A."/>
            <person name="Copeland A."/>
            <person name="Coutinho P.M."/>
            <person name="de Vries R.P."/>
            <person name="Ferreira P."/>
            <person name="Findley K."/>
            <person name="Foster B."/>
            <person name="Gaskell J."/>
            <person name="Glotzer D."/>
            <person name="Gorecki P."/>
            <person name="Heitman J."/>
            <person name="Hesse C."/>
            <person name="Hori C."/>
            <person name="Igarashi K."/>
            <person name="Jurgens J.A."/>
            <person name="Kallen N."/>
            <person name="Kersten P."/>
            <person name="Kohler A."/>
            <person name="Kuees U."/>
            <person name="Kumar T.K.A."/>
            <person name="Kuo A."/>
            <person name="LaButti K."/>
            <person name="Larrondo L.F."/>
            <person name="Lindquist E."/>
            <person name="Ling A."/>
            <person name="Lombard V."/>
            <person name="Lucas S."/>
            <person name="Lundell T."/>
            <person name="Martin R."/>
            <person name="McLaughlin D.J."/>
            <person name="Morgenstern I."/>
            <person name="Morin E."/>
            <person name="Murat C."/>
            <person name="Nagy L.G."/>
            <person name="Nolan M."/>
            <person name="Ohm R.A."/>
            <person name="Patyshakuliyeva A."/>
            <person name="Rokas A."/>
            <person name="Ruiz-Duenas F.J."/>
            <person name="Sabat G."/>
            <person name="Salamov A."/>
            <person name="Samejima M."/>
            <person name="Schmutz J."/>
            <person name="Slot J.C."/>
            <person name="St John F."/>
            <person name="Stenlid J."/>
            <person name="Sun H."/>
            <person name="Sun S."/>
            <person name="Syed K."/>
            <person name="Tsang A."/>
            <person name="Wiebenga A."/>
            <person name="Young D."/>
            <person name="Pisabarro A."/>
            <person name="Eastwood D.C."/>
            <person name="Martin F."/>
            <person name="Cullen D."/>
            <person name="Grigoriev I.V."/>
            <person name="Hibbett D.S."/>
        </authorList>
    </citation>
    <scope>NUCLEOTIDE SEQUENCE</scope>
    <source>
        <strain evidence="3">FP-58527</strain>
    </source>
</reference>
<keyword evidence="3" id="KW-1185">Reference proteome</keyword>
<organism evidence="2 3">
    <name type="scientific">Fomitopsis schrenkii</name>
    <name type="common">Brown rot fungus</name>
    <dbReference type="NCBI Taxonomy" id="2126942"/>
    <lineage>
        <taxon>Eukaryota</taxon>
        <taxon>Fungi</taxon>
        <taxon>Dikarya</taxon>
        <taxon>Basidiomycota</taxon>
        <taxon>Agaricomycotina</taxon>
        <taxon>Agaricomycetes</taxon>
        <taxon>Polyporales</taxon>
        <taxon>Fomitopsis</taxon>
    </lineage>
</organism>
<feature type="region of interest" description="Disordered" evidence="1">
    <location>
        <begin position="16"/>
        <end position="84"/>
    </location>
</feature>
<dbReference type="Proteomes" id="UP000015241">
    <property type="component" value="Unassembled WGS sequence"/>
</dbReference>
<protein>
    <submittedName>
        <fullName evidence="2">Uncharacterized protein</fullName>
    </submittedName>
</protein>
<dbReference type="AlphaFoldDB" id="S8DT80"/>
<dbReference type="EMBL" id="KE504233">
    <property type="protein sequence ID" value="EPS94443.1"/>
    <property type="molecule type" value="Genomic_DNA"/>
</dbReference>
<dbReference type="HOGENOM" id="CLU_2096909_0_0_1"/>
<name>S8DT80_FOMSC</name>
<sequence length="116" mass="12826">MCTNCAHERYRPKRLDDADKAVQDWGRTGFAGDGGKRQEARENEERTGERGGQEDGRRCGRGQGWSRESGSEVGRTTSGAFEAPKTVTCEGLLGRLRDQSICPQAALIVGRRDNRQ</sequence>
<evidence type="ECO:0000313" key="2">
    <source>
        <dbReference type="EMBL" id="EPS94443.1"/>
    </source>
</evidence>
<proteinExistence type="predicted"/>
<evidence type="ECO:0000256" key="1">
    <source>
        <dbReference type="SAM" id="MobiDB-lite"/>
    </source>
</evidence>
<accession>S8DT80</accession>
<gene>
    <name evidence="2" type="ORF">FOMPIDRAFT_95294</name>
</gene>